<organism evidence="2 3">
    <name type="scientific">Tritrichomonas musculus</name>
    <dbReference type="NCBI Taxonomy" id="1915356"/>
    <lineage>
        <taxon>Eukaryota</taxon>
        <taxon>Metamonada</taxon>
        <taxon>Parabasalia</taxon>
        <taxon>Tritrichomonadida</taxon>
        <taxon>Tritrichomonadidae</taxon>
        <taxon>Tritrichomonas</taxon>
    </lineage>
</organism>
<accession>A0ABR2JQV5</accession>
<dbReference type="EMBL" id="JAPFFF010000010">
    <property type="protein sequence ID" value="KAK8881161.1"/>
    <property type="molecule type" value="Genomic_DNA"/>
</dbReference>
<comment type="caution">
    <text evidence="2">The sequence shown here is derived from an EMBL/GenBank/DDBJ whole genome shotgun (WGS) entry which is preliminary data.</text>
</comment>
<feature type="compositionally biased region" description="Low complexity" evidence="1">
    <location>
        <begin position="366"/>
        <end position="380"/>
    </location>
</feature>
<evidence type="ECO:0000313" key="3">
    <source>
        <dbReference type="Proteomes" id="UP001470230"/>
    </source>
</evidence>
<feature type="compositionally biased region" description="Polar residues" evidence="1">
    <location>
        <begin position="349"/>
        <end position="365"/>
    </location>
</feature>
<proteinExistence type="predicted"/>
<sequence length="380" mass="43541">MTSNRVVRDKNQSQIVFDIHGGEKEYLTMSLRTIPNKAPIIKSANENYNLRTDDIEGAQYRPPKVYNHNFQLDISDIEGTKTKPMVNESKKPVDIMSVDDIEGAKPRIQRQLPHSNRMTNPLNPQYQLPTKEEPPIPVPKFIRDNISVDDIQGAHSKSYQTDKPPRDIMNINDISGAHPRKRILTLDADGTCNGLKLTNTCSRSLQVKDINNDGIFRTTRVTNPLNPVYIYDGQRIEATDYGKHFPPNIPKKEIDFPNSTKDIEGAQADTSTAWYRSFKRPPQPSINDDDNYTPSDVLMLPSMRKQTKELEMQEKLRQYRGDKVRRYENRNMHVQKGTGDPIQSILRQQRESNVNSRRLNTQSPATTTNTNTTLTNTFFN</sequence>
<name>A0ABR2JQV5_9EUKA</name>
<evidence type="ECO:0000313" key="2">
    <source>
        <dbReference type="EMBL" id="KAK8881161.1"/>
    </source>
</evidence>
<evidence type="ECO:0000256" key="1">
    <source>
        <dbReference type="SAM" id="MobiDB-lite"/>
    </source>
</evidence>
<dbReference type="Proteomes" id="UP001470230">
    <property type="component" value="Unassembled WGS sequence"/>
</dbReference>
<protein>
    <submittedName>
        <fullName evidence="2">Uncharacterized protein</fullName>
    </submittedName>
</protein>
<keyword evidence="3" id="KW-1185">Reference proteome</keyword>
<dbReference type="PANTHER" id="PTHR38130">
    <property type="entry name" value="EF-HAND DOMAIN-CONTAINING PROTEIN"/>
    <property type="match status" value="1"/>
</dbReference>
<feature type="region of interest" description="Disordered" evidence="1">
    <location>
        <begin position="349"/>
        <end position="380"/>
    </location>
</feature>
<gene>
    <name evidence="2" type="ORF">M9Y10_003891</name>
</gene>
<dbReference type="PANTHER" id="PTHR38130:SF1">
    <property type="entry name" value="EF-HAND DOMAIN-CONTAINING PROTEIN"/>
    <property type="match status" value="1"/>
</dbReference>
<reference evidence="2 3" key="1">
    <citation type="submission" date="2024-04" db="EMBL/GenBank/DDBJ databases">
        <title>Tritrichomonas musculus Genome.</title>
        <authorList>
            <person name="Alves-Ferreira E."/>
            <person name="Grigg M."/>
            <person name="Lorenzi H."/>
            <person name="Galac M."/>
        </authorList>
    </citation>
    <scope>NUCLEOTIDE SEQUENCE [LARGE SCALE GENOMIC DNA]</scope>
    <source>
        <strain evidence="2 3">EAF2021</strain>
    </source>
</reference>